<name>A0A8S2R0U5_9BILA</name>
<evidence type="ECO:0000313" key="1">
    <source>
        <dbReference type="EMBL" id="CAF4137153.1"/>
    </source>
</evidence>
<reference evidence="1" key="1">
    <citation type="submission" date="2021-02" db="EMBL/GenBank/DDBJ databases">
        <authorList>
            <person name="Nowell W R."/>
        </authorList>
    </citation>
    <scope>NUCLEOTIDE SEQUENCE</scope>
</reference>
<dbReference type="AlphaFoldDB" id="A0A8S2R0U5"/>
<comment type="caution">
    <text evidence="1">The sequence shown here is derived from an EMBL/GenBank/DDBJ whole genome shotgun (WGS) entry which is preliminary data.</text>
</comment>
<feature type="non-terminal residue" evidence="1">
    <location>
        <position position="1"/>
    </location>
</feature>
<accession>A0A8S2R0U5</accession>
<evidence type="ECO:0000313" key="2">
    <source>
        <dbReference type="Proteomes" id="UP000676336"/>
    </source>
</evidence>
<protein>
    <submittedName>
        <fullName evidence="1">Uncharacterized protein</fullName>
    </submittedName>
</protein>
<gene>
    <name evidence="1" type="ORF">SMN809_LOCUS19059</name>
</gene>
<organism evidence="1 2">
    <name type="scientific">Rotaria magnacalcarata</name>
    <dbReference type="NCBI Taxonomy" id="392030"/>
    <lineage>
        <taxon>Eukaryota</taxon>
        <taxon>Metazoa</taxon>
        <taxon>Spiralia</taxon>
        <taxon>Gnathifera</taxon>
        <taxon>Rotifera</taxon>
        <taxon>Eurotatoria</taxon>
        <taxon>Bdelloidea</taxon>
        <taxon>Philodinida</taxon>
        <taxon>Philodinidae</taxon>
        <taxon>Rotaria</taxon>
    </lineage>
</organism>
<dbReference type="Proteomes" id="UP000676336">
    <property type="component" value="Unassembled WGS sequence"/>
</dbReference>
<sequence>IYLTMDLTIDDSILAAPSYITRSESTIDNPKIAAIYEYLRDFSNLPLTATSLFNVAGDVEQNTMNDYLNQSVYLDQHSAVAQPVINFQAIIENQASTEEQITNQTTSSLQHDSLLFEKLQIKTEPRALFRPRTEKESKDTSHFLRCEHGVKPEYPTIYIPQKLTTRNDIIQVTLVDIYGQPHPYTIDTKERTTSLLVSKLDNEPHSLYFHLTEKDYEKGEKSFLIEYIKSKQEREITKDLIKERQLQQSMLRYTRFYLNADGNYQPDETSTEYSSRMTEHYGDLTIEDIFPLYGPMCGNQKVCLEMKGSTGNDFKNDFIIIISCEELQWSYQVQDLKKNGNNLTFHMPPFSFTNVSRAKVKLLIQYKHAIIHQTDYIYTKKLDEELIERSGCGSNILATVGPSSSNNCNKSMNVFTAQPSAVASCGNHSVKRRKL</sequence>
<dbReference type="EMBL" id="CAJOBI010009396">
    <property type="protein sequence ID" value="CAF4137153.1"/>
    <property type="molecule type" value="Genomic_DNA"/>
</dbReference>
<proteinExistence type="predicted"/>